<proteinExistence type="predicted"/>
<evidence type="ECO:0000313" key="4">
    <source>
        <dbReference type="Proteomes" id="UP000326565"/>
    </source>
</evidence>
<dbReference type="OrthoDB" id="3767038at2759"/>
<feature type="transmembrane region" description="Helical" evidence="2">
    <location>
        <begin position="269"/>
        <end position="288"/>
    </location>
</feature>
<reference evidence="3 4" key="1">
    <citation type="submission" date="2019-04" db="EMBL/GenBank/DDBJ databases">
        <title>Friends and foes A comparative genomics study of 23 Aspergillus species from section Flavi.</title>
        <authorList>
            <consortium name="DOE Joint Genome Institute"/>
            <person name="Kjaerbolling I."/>
            <person name="Vesth T."/>
            <person name="Frisvad J.C."/>
            <person name="Nybo J.L."/>
            <person name="Theobald S."/>
            <person name="Kildgaard S."/>
            <person name="Isbrandt T."/>
            <person name="Kuo A."/>
            <person name="Sato A."/>
            <person name="Lyhne E.K."/>
            <person name="Kogle M.E."/>
            <person name="Wiebenga A."/>
            <person name="Kun R.S."/>
            <person name="Lubbers R.J."/>
            <person name="Makela M.R."/>
            <person name="Barry K."/>
            <person name="Chovatia M."/>
            <person name="Clum A."/>
            <person name="Daum C."/>
            <person name="Haridas S."/>
            <person name="He G."/>
            <person name="LaButti K."/>
            <person name="Lipzen A."/>
            <person name="Mondo S."/>
            <person name="Riley R."/>
            <person name="Salamov A."/>
            <person name="Simmons B.A."/>
            <person name="Magnuson J.K."/>
            <person name="Henrissat B."/>
            <person name="Mortensen U.H."/>
            <person name="Larsen T.O."/>
            <person name="Devries R.P."/>
            <person name="Grigoriev I.V."/>
            <person name="Machida M."/>
            <person name="Baker S.E."/>
            <person name="Andersen M.R."/>
        </authorList>
    </citation>
    <scope>NUCLEOTIDE SEQUENCE [LARGE SCALE GENOMIC DNA]</scope>
    <source>
        <strain evidence="3 4">CBS 151.66</strain>
    </source>
</reference>
<name>A0A5N5WRB3_9EURO</name>
<keyword evidence="2" id="KW-1133">Transmembrane helix</keyword>
<gene>
    <name evidence="3" type="ORF">BDV29DRAFT_161164</name>
</gene>
<keyword evidence="2" id="KW-0812">Transmembrane</keyword>
<sequence length="336" mass="38692">MYGLLPEPFNGTRGRWTKRSSNRPSSTESNLAKVETTVPSTAGTQATQEVLIFANSLFDTRLSQLDWYSSKRLDALEIPKVSRRPFQIVQHLGVIVVPSEVFFDESRVLIDKLAEGTVYHHKGLYSLLSVSGPGRKLSKDALKVIRALEHVGTTNMCISEMNRMCQMLTSRRAYKAQELHRVDRAPEILPRYRTVFWNCHDYAVYFAILVVEQHPPSPALRELAAIVEDSKFIFCREHEEHIARVLLFSLWIGTVTSLLYLFDFSMARVFSALALLSITLCSLYHFVWKTQQMQALQERDAWLHILERRFPKLSALRDRSHSRGLTTQEFSWFPKA</sequence>
<keyword evidence="4" id="KW-1185">Reference proteome</keyword>
<accession>A0A5N5WRB3</accession>
<protein>
    <submittedName>
        <fullName evidence="3">Uncharacterized protein</fullName>
    </submittedName>
</protein>
<feature type="transmembrane region" description="Helical" evidence="2">
    <location>
        <begin position="242"/>
        <end position="262"/>
    </location>
</feature>
<dbReference type="AlphaFoldDB" id="A0A5N5WRB3"/>
<evidence type="ECO:0000256" key="1">
    <source>
        <dbReference type="SAM" id="MobiDB-lite"/>
    </source>
</evidence>
<dbReference type="Proteomes" id="UP000326565">
    <property type="component" value="Unassembled WGS sequence"/>
</dbReference>
<evidence type="ECO:0000313" key="3">
    <source>
        <dbReference type="EMBL" id="KAB8069730.1"/>
    </source>
</evidence>
<evidence type="ECO:0000256" key="2">
    <source>
        <dbReference type="SAM" id="Phobius"/>
    </source>
</evidence>
<keyword evidence="2" id="KW-0472">Membrane</keyword>
<feature type="region of interest" description="Disordered" evidence="1">
    <location>
        <begin position="1"/>
        <end position="39"/>
    </location>
</feature>
<organism evidence="3 4">
    <name type="scientific">Aspergillus leporis</name>
    <dbReference type="NCBI Taxonomy" id="41062"/>
    <lineage>
        <taxon>Eukaryota</taxon>
        <taxon>Fungi</taxon>
        <taxon>Dikarya</taxon>
        <taxon>Ascomycota</taxon>
        <taxon>Pezizomycotina</taxon>
        <taxon>Eurotiomycetes</taxon>
        <taxon>Eurotiomycetidae</taxon>
        <taxon>Eurotiales</taxon>
        <taxon>Aspergillaceae</taxon>
        <taxon>Aspergillus</taxon>
        <taxon>Aspergillus subgen. Circumdati</taxon>
    </lineage>
</organism>
<dbReference type="EMBL" id="ML732329">
    <property type="protein sequence ID" value="KAB8069730.1"/>
    <property type="molecule type" value="Genomic_DNA"/>
</dbReference>